<dbReference type="Pfam" id="PF01022">
    <property type="entry name" value="HTH_5"/>
    <property type="match status" value="1"/>
</dbReference>
<evidence type="ECO:0000259" key="1">
    <source>
        <dbReference type="Pfam" id="PF01022"/>
    </source>
</evidence>
<feature type="domain" description="HTH arsR-type" evidence="1">
    <location>
        <begin position="24"/>
        <end position="68"/>
    </location>
</feature>
<accession>A0A7J2TJ99</accession>
<dbReference type="SUPFAM" id="SSF46785">
    <property type="entry name" value="Winged helix' DNA-binding domain"/>
    <property type="match status" value="1"/>
</dbReference>
<dbReference type="InterPro" id="IPR001845">
    <property type="entry name" value="HTH_ArsR_DNA-bd_dom"/>
</dbReference>
<dbReference type="EMBL" id="DSLA01000074">
    <property type="protein sequence ID" value="HEH35448.1"/>
    <property type="molecule type" value="Genomic_DNA"/>
</dbReference>
<proteinExistence type="predicted"/>
<dbReference type="InterPro" id="IPR036388">
    <property type="entry name" value="WH-like_DNA-bd_sf"/>
</dbReference>
<dbReference type="AlphaFoldDB" id="A0A7J2TJ99"/>
<gene>
    <name evidence="2" type="ORF">ENP88_04730</name>
</gene>
<sequence length="94" mass="10883">MNSIPNFKNEEEVREFLKVISRKGVAQILKSLRNDPKKFSQLMFETKLNPSILDRHLKALMKLGVIKKDGENYKLTDCGLYVLKILDDLYKVIG</sequence>
<reference evidence="2" key="1">
    <citation type="journal article" date="2020" name="mSystems">
        <title>Genome- and Community-Level Interaction Insights into Carbon Utilization and Element Cycling Functions of Hydrothermarchaeota in Hydrothermal Sediment.</title>
        <authorList>
            <person name="Zhou Z."/>
            <person name="Liu Y."/>
            <person name="Xu W."/>
            <person name="Pan J."/>
            <person name="Luo Z.H."/>
            <person name="Li M."/>
        </authorList>
    </citation>
    <scope>NUCLEOTIDE SEQUENCE [LARGE SCALE GENOMIC DNA]</scope>
    <source>
        <strain evidence="2">SpSt-26</strain>
    </source>
</reference>
<dbReference type="InterPro" id="IPR011991">
    <property type="entry name" value="ArsR-like_HTH"/>
</dbReference>
<dbReference type="CDD" id="cd00090">
    <property type="entry name" value="HTH_ARSR"/>
    <property type="match status" value="1"/>
</dbReference>
<dbReference type="InterPro" id="IPR036390">
    <property type="entry name" value="WH_DNA-bd_sf"/>
</dbReference>
<name>A0A7J2TJ99_ARCFL</name>
<evidence type="ECO:0000313" key="2">
    <source>
        <dbReference type="EMBL" id="HEH35448.1"/>
    </source>
</evidence>
<dbReference type="GO" id="GO:0003700">
    <property type="term" value="F:DNA-binding transcription factor activity"/>
    <property type="evidence" value="ECO:0007669"/>
    <property type="project" value="InterPro"/>
</dbReference>
<comment type="caution">
    <text evidence="2">The sequence shown here is derived from an EMBL/GenBank/DDBJ whole genome shotgun (WGS) entry which is preliminary data.</text>
</comment>
<protein>
    <submittedName>
        <fullName evidence="2">Transcriptional regulator</fullName>
    </submittedName>
</protein>
<dbReference type="Gene3D" id="1.10.10.10">
    <property type="entry name" value="Winged helix-like DNA-binding domain superfamily/Winged helix DNA-binding domain"/>
    <property type="match status" value="1"/>
</dbReference>
<organism evidence="2">
    <name type="scientific">Archaeoglobus fulgidus</name>
    <dbReference type="NCBI Taxonomy" id="2234"/>
    <lineage>
        <taxon>Archaea</taxon>
        <taxon>Methanobacteriati</taxon>
        <taxon>Methanobacteriota</taxon>
        <taxon>Archaeoglobi</taxon>
        <taxon>Archaeoglobales</taxon>
        <taxon>Archaeoglobaceae</taxon>
        <taxon>Archaeoglobus</taxon>
    </lineage>
</organism>